<dbReference type="RefSeq" id="WP_100338122.1">
    <property type="nucleotide sequence ID" value="NZ_PGFA01000003.1"/>
</dbReference>
<gene>
    <name evidence="8" type="ORF">CLV45_3889</name>
</gene>
<name>A0A2M9B5L3_9BACT</name>
<dbReference type="GO" id="GO:0004591">
    <property type="term" value="F:oxoglutarate dehydrogenase (succinyl-transferring) activity"/>
    <property type="evidence" value="ECO:0007669"/>
    <property type="project" value="UniProtKB-EC"/>
</dbReference>
<dbReference type="InterPro" id="IPR032106">
    <property type="entry name" value="2-oxogl_dehyd_N"/>
</dbReference>
<dbReference type="NCBIfam" id="NF006914">
    <property type="entry name" value="PRK09404.1"/>
    <property type="match status" value="1"/>
</dbReference>
<dbReference type="Pfam" id="PF16870">
    <property type="entry name" value="OxoGdeHyase_C"/>
    <property type="match status" value="1"/>
</dbReference>
<dbReference type="Pfam" id="PF02779">
    <property type="entry name" value="Transket_pyr"/>
    <property type="match status" value="1"/>
</dbReference>
<sequence length="951" mass="107233">MDAYSYIANAHGDYIDQLYKAYQADPESVDFGWRKFFEGFDFSQQYPADGEAQVVGSGVLSTNASTDGAGQIRAVDTVSADKETQVSNLIHAYRSRGHLRAKTNPVRERKDRKARLDIADFGLSEADLDTTFKNGEAIGLGAGAKLRDIISALEKIYTRSIGFEYMYIRDPQILDWFRAKVEKDSLAFNPGVDYKKRILKKLNEAVVFENFLHTKFLGQKRFSLEGGETTIPALDAIINKASELGVNEVMIGMAHRGRLNVLANIMGKTYEQIFSEFEGTAVPDLTMGDGDVKYHMGYSSEVDTEGGRKVNLKLAPNPSHLEAVNPVVEGFVRAKIEHQYGGDYHQILPILIHGDAALAGQGIGYELTQMSQLEGYKTGGTIHFVINNQVGFTTDFEDARSSIYSTDLAKIIDAPVLHVNGDDPEAVVFAVRLATEYRQQFHADIFIDMVCYRRHGHNESDEPKFTQPTLYNIISKHQNPREVYNATLVQRGDVDAQLAAQMDKEFRETLQARLDMVKQKPLPYNYQALENEWRSLRRSKPEDFEQSPETGISEEVVQQVGKALTTLPEGFRPLKQIEKLMEERKKMFFETRVLNWAAGELLAYGSLLSEKHIVRVSGQDVQRGTFSHRHAVLHDAETSAPYNSLNYIGEGQEKLSIYNSLLSEYAVLGFEFGYAMANPTALVIWEAQFGDFANGAQTMIDQFIVSSESKWQRMNGVVLQLPHGYEGQGPEHSNARPERFLQLAAENNIIVANMTTPANFFHALRRQLTWSFRKPLVVMSPKSMLRHPLCVSPVEEFTSGSFREVLGDVYADAKKVKRVLLCSGKVYFDLLEEQQKSGRTDVALVRLEQLHPFPKKQLDAELAKYPKAKLYWVQEEPENMGYWNYLLRFMRRELEDVIARKPSASPATGYNKVHVKEQKELVARAFDKPREEVADSNIKGAVAVADKSQDA</sequence>
<evidence type="ECO:0000256" key="2">
    <source>
        <dbReference type="ARBA" id="ARBA00003906"/>
    </source>
</evidence>
<keyword evidence="6" id="KW-0786">Thiamine pyrophosphate</keyword>
<dbReference type="GO" id="GO:0045252">
    <property type="term" value="C:oxoglutarate dehydrogenase complex"/>
    <property type="evidence" value="ECO:0007669"/>
    <property type="project" value="TreeGrafter"/>
</dbReference>
<dbReference type="Gene3D" id="3.40.50.970">
    <property type="match status" value="1"/>
</dbReference>
<keyword evidence="5" id="KW-0560">Oxidoreductase</keyword>
<dbReference type="AlphaFoldDB" id="A0A2M9B5L3"/>
<dbReference type="InterPro" id="IPR005475">
    <property type="entry name" value="Transketolase-like_Pyr-bd"/>
</dbReference>
<dbReference type="InterPro" id="IPR029061">
    <property type="entry name" value="THDP-binding"/>
</dbReference>
<dbReference type="Proteomes" id="UP000228535">
    <property type="component" value="Unassembled WGS sequence"/>
</dbReference>
<evidence type="ECO:0000259" key="7">
    <source>
        <dbReference type="SMART" id="SM00861"/>
    </source>
</evidence>
<dbReference type="Gene3D" id="3.40.50.12470">
    <property type="match status" value="1"/>
</dbReference>
<dbReference type="Pfam" id="PF16078">
    <property type="entry name" value="2-oxogl_dehyd_N"/>
    <property type="match status" value="1"/>
</dbReference>
<dbReference type="PANTHER" id="PTHR23152:SF4">
    <property type="entry name" value="2-OXOADIPATE DEHYDROGENASE COMPLEX COMPONENT E1"/>
    <property type="match status" value="1"/>
</dbReference>
<dbReference type="EMBL" id="PGFA01000003">
    <property type="protein sequence ID" value="PJJ53229.1"/>
    <property type="molecule type" value="Genomic_DNA"/>
</dbReference>
<dbReference type="GO" id="GO:0005829">
    <property type="term" value="C:cytosol"/>
    <property type="evidence" value="ECO:0007669"/>
    <property type="project" value="TreeGrafter"/>
</dbReference>
<dbReference type="GO" id="GO:0030976">
    <property type="term" value="F:thiamine pyrophosphate binding"/>
    <property type="evidence" value="ECO:0007669"/>
    <property type="project" value="InterPro"/>
</dbReference>
<comment type="caution">
    <text evidence="8">The sequence shown here is derived from an EMBL/GenBank/DDBJ whole genome shotgun (WGS) entry which is preliminary data.</text>
</comment>
<dbReference type="PIRSF" id="PIRSF000157">
    <property type="entry name" value="Oxoglu_dh_E1"/>
    <property type="match status" value="1"/>
</dbReference>
<proteinExistence type="inferred from homology"/>
<dbReference type="CDD" id="cd02016">
    <property type="entry name" value="TPP_E1_OGDC_like"/>
    <property type="match status" value="1"/>
</dbReference>
<dbReference type="NCBIfam" id="TIGR00239">
    <property type="entry name" value="2oxo_dh_E1"/>
    <property type="match status" value="1"/>
</dbReference>
<organism evidence="8 9">
    <name type="scientific">Hymenobacter chitinivorans DSM 11115</name>
    <dbReference type="NCBI Taxonomy" id="1121954"/>
    <lineage>
        <taxon>Bacteria</taxon>
        <taxon>Pseudomonadati</taxon>
        <taxon>Bacteroidota</taxon>
        <taxon>Cytophagia</taxon>
        <taxon>Cytophagales</taxon>
        <taxon>Hymenobacteraceae</taxon>
        <taxon>Hymenobacter</taxon>
    </lineage>
</organism>
<evidence type="ECO:0000256" key="6">
    <source>
        <dbReference type="ARBA" id="ARBA00023052"/>
    </source>
</evidence>
<accession>A0A2M9B5L3</accession>
<dbReference type="NCBIfam" id="NF008907">
    <property type="entry name" value="PRK12270.1"/>
    <property type="match status" value="1"/>
</dbReference>
<evidence type="ECO:0000313" key="8">
    <source>
        <dbReference type="EMBL" id="PJJ53229.1"/>
    </source>
</evidence>
<dbReference type="InterPro" id="IPR031717">
    <property type="entry name" value="ODO-1/KGD_C"/>
</dbReference>
<evidence type="ECO:0000256" key="1">
    <source>
        <dbReference type="ARBA" id="ARBA00001964"/>
    </source>
</evidence>
<keyword evidence="9" id="KW-1185">Reference proteome</keyword>
<dbReference type="GO" id="GO:0006099">
    <property type="term" value="P:tricarboxylic acid cycle"/>
    <property type="evidence" value="ECO:0007669"/>
    <property type="project" value="TreeGrafter"/>
</dbReference>
<dbReference type="OrthoDB" id="9759785at2"/>
<comment type="similarity">
    <text evidence="3">Belongs to the alpha-ketoglutarate dehydrogenase family.</text>
</comment>
<dbReference type="Gene3D" id="3.40.50.11610">
    <property type="entry name" value="Multifunctional 2-oxoglutarate metabolism enzyme, C-terminal domain"/>
    <property type="match status" value="1"/>
</dbReference>
<reference evidence="8 9" key="1">
    <citation type="submission" date="2017-11" db="EMBL/GenBank/DDBJ databases">
        <title>Genomic Encyclopedia of Archaeal and Bacterial Type Strains, Phase II (KMG-II): From Individual Species to Whole Genera.</title>
        <authorList>
            <person name="Goeker M."/>
        </authorList>
    </citation>
    <scope>NUCLEOTIDE SEQUENCE [LARGE SCALE GENOMIC DNA]</scope>
    <source>
        <strain evidence="8 9">DSM 11115</strain>
    </source>
</reference>
<evidence type="ECO:0000256" key="3">
    <source>
        <dbReference type="ARBA" id="ARBA00006936"/>
    </source>
</evidence>
<evidence type="ECO:0000256" key="4">
    <source>
        <dbReference type="ARBA" id="ARBA00012280"/>
    </source>
</evidence>
<protein>
    <recommendedName>
        <fullName evidence="4">oxoglutarate dehydrogenase (succinyl-transferring)</fullName>
        <ecNumber evidence="4">1.2.4.2</ecNumber>
    </recommendedName>
</protein>
<dbReference type="PANTHER" id="PTHR23152">
    <property type="entry name" value="2-OXOGLUTARATE DEHYDROGENASE"/>
    <property type="match status" value="1"/>
</dbReference>
<evidence type="ECO:0000313" key="9">
    <source>
        <dbReference type="Proteomes" id="UP000228535"/>
    </source>
</evidence>
<feature type="domain" description="Transketolase-like pyrimidine-binding" evidence="7">
    <location>
        <begin position="594"/>
        <end position="787"/>
    </location>
</feature>
<dbReference type="Gene3D" id="1.10.287.1150">
    <property type="entry name" value="TPP helical domain"/>
    <property type="match status" value="1"/>
</dbReference>
<evidence type="ECO:0000256" key="5">
    <source>
        <dbReference type="ARBA" id="ARBA00023002"/>
    </source>
</evidence>
<dbReference type="Pfam" id="PF00676">
    <property type="entry name" value="E1_dh"/>
    <property type="match status" value="1"/>
</dbReference>
<dbReference type="InterPro" id="IPR011603">
    <property type="entry name" value="2oxoglutarate_DH_E1"/>
</dbReference>
<comment type="function">
    <text evidence="2">E1 component of the 2-oxoglutarate dehydrogenase (OGDH) complex which catalyzes the decarboxylation of 2-oxoglutarate, the first step in the conversion of 2-oxoglutarate to succinyl-CoA and CO(2).</text>
</comment>
<dbReference type="InterPro" id="IPR001017">
    <property type="entry name" value="DH_E1"/>
</dbReference>
<comment type="cofactor">
    <cofactor evidence="1">
        <name>thiamine diphosphate</name>
        <dbReference type="ChEBI" id="CHEBI:58937"/>
    </cofactor>
</comment>
<dbReference type="EC" id="1.2.4.2" evidence="4"/>
<dbReference type="SMART" id="SM00861">
    <property type="entry name" value="Transket_pyr"/>
    <property type="match status" value="1"/>
</dbReference>
<dbReference type="SUPFAM" id="SSF52518">
    <property type="entry name" value="Thiamin diphosphate-binding fold (THDP-binding)"/>
    <property type="match status" value="2"/>
</dbReference>
<dbReference type="InterPro" id="IPR042179">
    <property type="entry name" value="KGD_C_sf"/>
</dbReference>